<feature type="region of interest" description="Disordered" evidence="1">
    <location>
        <begin position="1"/>
        <end position="22"/>
    </location>
</feature>
<accession>A0A183FIA1</accession>
<dbReference type="EMBL" id="UZAH01025700">
    <property type="protein sequence ID" value="VDO68923.1"/>
    <property type="molecule type" value="Genomic_DNA"/>
</dbReference>
<evidence type="ECO:0000256" key="1">
    <source>
        <dbReference type="SAM" id="MobiDB-lite"/>
    </source>
</evidence>
<sequence>MNASYFGQKLDRSSAKPRIPSESDIQKVHRHLLLCARYLKEANVFGLVCNNNRSLLWDICLWPCLCGVEVVASSAPAAECLHSRTVPLKVRVSAENPGRGFWCSDDEQPVECAA</sequence>
<gene>
    <name evidence="2" type="ORF">HPBE_LOCUS6602</name>
</gene>
<evidence type="ECO:0000313" key="3">
    <source>
        <dbReference type="Proteomes" id="UP000050761"/>
    </source>
</evidence>
<keyword evidence="3" id="KW-1185">Reference proteome</keyword>
<organism evidence="3 4">
    <name type="scientific">Heligmosomoides polygyrus</name>
    <name type="common">Parasitic roundworm</name>
    <dbReference type="NCBI Taxonomy" id="6339"/>
    <lineage>
        <taxon>Eukaryota</taxon>
        <taxon>Metazoa</taxon>
        <taxon>Ecdysozoa</taxon>
        <taxon>Nematoda</taxon>
        <taxon>Chromadorea</taxon>
        <taxon>Rhabditida</taxon>
        <taxon>Rhabditina</taxon>
        <taxon>Rhabditomorpha</taxon>
        <taxon>Strongyloidea</taxon>
        <taxon>Heligmosomidae</taxon>
        <taxon>Heligmosomoides</taxon>
    </lineage>
</organism>
<feature type="compositionally biased region" description="Basic and acidic residues" evidence="1">
    <location>
        <begin position="9"/>
        <end position="22"/>
    </location>
</feature>
<proteinExistence type="predicted"/>
<evidence type="ECO:0000313" key="2">
    <source>
        <dbReference type="EMBL" id="VDO68923.1"/>
    </source>
</evidence>
<name>A0A183FIA1_HELPZ</name>
<reference evidence="4" key="2">
    <citation type="submission" date="2019-09" db="UniProtKB">
        <authorList>
            <consortium name="WormBaseParasite"/>
        </authorList>
    </citation>
    <scope>IDENTIFICATION</scope>
</reference>
<protein>
    <submittedName>
        <fullName evidence="4">BHLH domain-containing protein</fullName>
    </submittedName>
</protein>
<evidence type="ECO:0000313" key="4">
    <source>
        <dbReference type="WBParaSite" id="HPBE_0000660101-mRNA-1"/>
    </source>
</evidence>
<accession>A0A3P7YVT9</accession>
<reference evidence="2 3" key="1">
    <citation type="submission" date="2018-11" db="EMBL/GenBank/DDBJ databases">
        <authorList>
            <consortium name="Pathogen Informatics"/>
        </authorList>
    </citation>
    <scope>NUCLEOTIDE SEQUENCE [LARGE SCALE GENOMIC DNA]</scope>
</reference>
<dbReference type="WBParaSite" id="HPBE_0000660101-mRNA-1">
    <property type="protein sequence ID" value="HPBE_0000660101-mRNA-1"/>
    <property type="gene ID" value="HPBE_0000660101"/>
</dbReference>
<dbReference type="AlphaFoldDB" id="A0A183FIA1"/>
<dbReference type="Proteomes" id="UP000050761">
    <property type="component" value="Unassembled WGS sequence"/>
</dbReference>